<feature type="region of interest" description="Disordered" evidence="1">
    <location>
        <begin position="453"/>
        <end position="546"/>
    </location>
</feature>
<feature type="compositionally biased region" description="Polar residues" evidence="1">
    <location>
        <begin position="13"/>
        <end position="34"/>
    </location>
</feature>
<dbReference type="PANTHER" id="PTHR37287">
    <property type="entry name" value="INO EIGHTY SUBUNIT 1"/>
    <property type="match status" value="1"/>
</dbReference>
<dbReference type="AlphaFoldDB" id="A0A3N4LPP0"/>
<dbReference type="OrthoDB" id="5413003at2759"/>
<evidence type="ECO:0000313" key="2">
    <source>
        <dbReference type="EMBL" id="RPB24887.1"/>
    </source>
</evidence>
<dbReference type="STRING" id="1051890.A0A3N4LPP0"/>
<feature type="compositionally biased region" description="Acidic residues" evidence="1">
    <location>
        <begin position="823"/>
        <end position="840"/>
    </location>
</feature>
<dbReference type="InterPro" id="IPR038014">
    <property type="entry name" value="Ies1"/>
</dbReference>
<feature type="region of interest" description="Disordered" evidence="1">
    <location>
        <begin position="1"/>
        <end position="113"/>
    </location>
</feature>
<organism evidence="2 3">
    <name type="scientific">Terfezia boudieri ATCC MYA-4762</name>
    <dbReference type="NCBI Taxonomy" id="1051890"/>
    <lineage>
        <taxon>Eukaryota</taxon>
        <taxon>Fungi</taxon>
        <taxon>Dikarya</taxon>
        <taxon>Ascomycota</taxon>
        <taxon>Pezizomycotina</taxon>
        <taxon>Pezizomycetes</taxon>
        <taxon>Pezizales</taxon>
        <taxon>Pezizaceae</taxon>
        <taxon>Terfezia</taxon>
    </lineage>
</organism>
<evidence type="ECO:0000256" key="1">
    <source>
        <dbReference type="SAM" id="MobiDB-lite"/>
    </source>
</evidence>
<dbReference type="GO" id="GO:0031011">
    <property type="term" value="C:Ino80 complex"/>
    <property type="evidence" value="ECO:0007669"/>
    <property type="project" value="InterPro"/>
</dbReference>
<feature type="region of interest" description="Disordered" evidence="1">
    <location>
        <begin position="812"/>
        <end position="840"/>
    </location>
</feature>
<evidence type="ECO:0008006" key="4">
    <source>
        <dbReference type="Google" id="ProtNLM"/>
    </source>
</evidence>
<dbReference type="PANTHER" id="PTHR37287:SF1">
    <property type="entry name" value="INO EIGHTY SUBUNIT 1"/>
    <property type="match status" value="1"/>
</dbReference>
<name>A0A3N4LPP0_9PEZI</name>
<feature type="compositionally biased region" description="Basic and acidic residues" evidence="1">
    <location>
        <begin position="812"/>
        <end position="822"/>
    </location>
</feature>
<keyword evidence="3" id="KW-1185">Reference proteome</keyword>
<dbReference type="InParanoid" id="A0A3N4LPP0"/>
<accession>A0A3N4LPP0</accession>
<feature type="region of interest" description="Disordered" evidence="1">
    <location>
        <begin position="121"/>
        <end position="140"/>
    </location>
</feature>
<reference evidence="2 3" key="1">
    <citation type="journal article" date="2018" name="Nat. Ecol. Evol.">
        <title>Pezizomycetes genomes reveal the molecular basis of ectomycorrhizal truffle lifestyle.</title>
        <authorList>
            <person name="Murat C."/>
            <person name="Payen T."/>
            <person name="Noel B."/>
            <person name="Kuo A."/>
            <person name="Morin E."/>
            <person name="Chen J."/>
            <person name="Kohler A."/>
            <person name="Krizsan K."/>
            <person name="Balestrini R."/>
            <person name="Da Silva C."/>
            <person name="Montanini B."/>
            <person name="Hainaut M."/>
            <person name="Levati E."/>
            <person name="Barry K.W."/>
            <person name="Belfiori B."/>
            <person name="Cichocki N."/>
            <person name="Clum A."/>
            <person name="Dockter R.B."/>
            <person name="Fauchery L."/>
            <person name="Guy J."/>
            <person name="Iotti M."/>
            <person name="Le Tacon F."/>
            <person name="Lindquist E.A."/>
            <person name="Lipzen A."/>
            <person name="Malagnac F."/>
            <person name="Mello A."/>
            <person name="Molinier V."/>
            <person name="Miyauchi S."/>
            <person name="Poulain J."/>
            <person name="Riccioni C."/>
            <person name="Rubini A."/>
            <person name="Sitrit Y."/>
            <person name="Splivallo R."/>
            <person name="Traeger S."/>
            <person name="Wang M."/>
            <person name="Zifcakova L."/>
            <person name="Wipf D."/>
            <person name="Zambonelli A."/>
            <person name="Paolocci F."/>
            <person name="Nowrousian M."/>
            <person name="Ottonello S."/>
            <person name="Baldrian P."/>
            <person name="Spatafora J.W."/>
            <person name="Henrissat B."/>
            <person name="Nagy L.G."/>
            <person name="Aury J.M."/>
            <person name="Wincker P."/>
            <person name="Grigoriev I.V."/>
            <person name="Bonfante P."/>
            <person name="Martin F.M."/>
        </authorList>
    </citation>
    <scope>NUCLEOTIDE SEQUENCE [LARGE SCALE GENOMIC DNA]</scope>
    <source>
        <strain evidence="2 3">ATCC MYA-4762</strain>
    </source>
</reference>
<feature type="region of interest" description="Disordered" evidence="1">
    <location>
        <begin position="567"/>
        <end position="590"/>
    </location>
</feature>
<dbReference type="Proteomes" id="UP000267821">
    <property type="component" value="Unassembled WGS sequence"/>
</dbReference>
<feature type="compositionally biased region" description="Basic and acidic residues" evidence="1">
    <location>
        <begin position="495"/>
        <end position="508"/>
    </location>
</feature>
<proteinExistence type="predicted"/>
<dbReference type="EMBL" id="ML121540">
    <property type="protein sequence ID" value="RPB24887.1"/>
    <property type="molecule type" value="Genomic_DNA"/>
</dbReference>
<protein>
    <recommendedName>
        <fullName evidence="4">Ino eighty subunit 1</fullName>
    </recommendedName>
</protein>
<sequence length="840" mass="93227">MSNYSSPEPEGSVDNTPATASTTIKKENGGSQQAYYLGSSRAQVRDEQRVMGGGTKNRSTMSSDHGGDRDDESVSPSRSRSAYEGNGGTRHGSEESNAYSTRGGGGGKNTADGSTLRIIQHGMGTGRGGKGTPNITGGRGKNYTNAFAGSKIKHLKKPDGVPLWRKDIQFQFLHLIFNDDKRVFTNSYDSAKDRTFADVYVDAMARSSKTSKILRDKLLSEKKNALNMAMVCLLVNLGRMNTTLNFFPEMKAQLRTYHAIPSLQTYTDQNAYKQLQDAPRLKSILKGACEDRKEPVTIENLVATPVPRTNPINLIFLLSTYAPKVTETHFPPDIDFHDLVMRAQLSSQSRATAFLWLMWWYLESNFTAEDALRNPYGVGLVIKGADIPRGVPAFEHLTQEEADAENIDRQEEIEFGERMQLERKSGFSDWAIYCRAESLMWLTLEYINANETVPGAPLTKKPKKGVDEAQPFDIPDSSRKGKKPRHSAVEQYYSDSDRTRSVSPDGKRRSMTNVTRINDLLNDTEPITPPVKVRGKPGPKPGGGEKSMPRIILKHKHMQIDPVTGNLTTRSILPSHPPPTAATERTPKPRSLTPYQAAVAVNRKERAEHIIDRKLKRLDRRNNRKRKREGVFSRTWKRIKDMEDPFANSDEEGGAGDDGVMSGIRFDVDGNLVLLDSIFKDSAIPGDAGADEGVRLNVIEANAQLNTTSHSERRRGGHKQLPLRAKYVNGTNFRGCAGLVPRDDEIDDFGEEAIGFAAAIRRTQRRLDRWEQMENMKASGVAVRSGGGTQESVNTTNGTRVAQVLEDCKQSLEKDLDNKEDQEMVEAGAEENDGDVDMSD</sequence>
<gene>
    <name evidence="2" type="ORF">L211DRAFT_848695</name>
</gene>
<evidence type="ECO:0000313" key="3">
    <source>
        <dbReference type="Proteomes" id="UP000267821"/>
    </source>
</evidence>